<evidence type="ECO:0000313" key="3">
    <source>
        <dbReference type="Proteomes" id="UP001165275"/>
    </source>
</evidence>
<keyword evidence="1" id="KW-0472">Membrane</keyword>
<gene>
    <name evidence="2" type="ORF">KAJ71_01505</name>
</gene>
<sequence>MKGKIIKFIIFITDLILGYFVVLGAASIILSFFLFKHDMRNLIYFNVMMITVGLLSWYLQRKLKAYRERLIKEGIIPPKKENHRPY</sequence>
<accession>A0ABT0K6T6</accession>
<evidence type="ECO:0000313" key="2">
    <source>
        <dbReference type="EMBL" id="MCL1027725.1"/>
    </source>
</evidence>
<feature type="transmembrane region" description="Helical" evidence="1">
    <location>
        <begin position="41"/>
        <end position="59"/>
    </location>
</feature>
<dbReference type="RefSeq" id="WP_248944052.1">
    <property type="nucleotide sequence ID" value="NZ_JAGQDC010000001.1"/>
</dbReference>
<organism evidence="2 3">
    <name type="scientific">Serratia silvae</name>
    <dbReference type="NCBI Taxonomy" id="2824122"/>
    <lineage>
        <taxon>Bacteria</taxon>
        <taxon>Pseudomonadati</taxon>
        <taxon>Pseudomonadota</taxon>
        <taxon>Gammaproteobacteria</taxon>
        <taxon>Enterobacterales</taxon>
        <taxon>Yersiniaceae</taxon>
        <taxon>Serratia</taxon>
    </lineage>
</organism>
<keyword evidence="1" id="KW-1133">Transmembrane helix</keyword>
<evidence type="ECO:0000256" key="1">
    <source>
        <dbReference type="SAM" id="Phobius"/>
    </source>
</evidence>
<keyword evidence="3" id="KW-1185">Reference proteome</keyword>
<comment type="caution">
    <text evidence="2">The sequence shown here is derived from an EMBL/GenBank/DDBJ whole genome shotgun (WGS) entry which is preliminary data.</text>
</comment>
<name>A0ABT0K6T6_9GAMM</name>
<reference evidence="2" key="1">
    <citation type="submission" date="2021-04" db="EMBL/GenBank/DDBJ databases">
        <title>Genome sequence of Serratia sp. arafor3.</title>
        <authorList>
            <person name="Besaury L."/>
        </authorList>
    </citation>
    <scope>NUCLEOTIDE SEQUENCE</scope>
    <source>
        <strain evidence="2">Arafor3</strain>
    </source>
</reference>
<protein>
    <submittedName>
        <fullName evidence="2">Uncharacterized protein</fullName>
    </submittedName>
</protein>
<feature type="transmembrane region" description="Helical" evidence="1">
    <location>
        <begin position="12"/>
        <end position="35"/>
    </location>
</feature>
<keyword evidence="1" id="KW-0812">Transmembrane</keyword>
<dbReference type="EMBL" id="JAGQDC010000001">
    <property type="protein sequence ID" value="MCL1027725.1"/>
    <property type="molecule type" value="Genomic_DNA"/>
</dbReference>
<dbReference type="Proteomes" id="UP001165275">
    <property type="component" value="Unassembled WGS sequence"/>
</dbReference>
<proteinExistence type="predicted"/>